<dbReference type="Pfam" id="PF06305">
    <property type="entry name" value="LapA_dom"/>
    <property type="match status" value="1"/>
</dbReference>
<keyword evidence="2 5" id="KW-0812">Transmembrane</keyword>
<keyword evidence="4 5" id="KW-0472">Membrane</keyword>
<comment type="caution">
    <text evidence="7">The sequence shown here is derived from an EMBL/GenBank/DDBJ whole genome shotgun (WGS) entry which is preliminary data.</text>
</comment>
<name>A0ABS1V8W1_9PROT</name>
<evidence type="ECO:0000256" key="1">
    <source>
        <dbReference type="ARBA" id="ARBA00022475"/>
    </source>
</evidence>
<evidence type="ECO:0000256" key="5">
    <source>
        <dbReference type="SAM" id="Phobius"/>
    </source>
</evidence>
<sequence>MLRLILLLPLLVILVLFGLSNRQEVVLYLWPFDLGWAVPLSVAMLIFGALCFLFGALVAWIAALPQRARARRAERHAQQMEGELAEFRAASAKRVGPMPAGTGIVALRNTAA</sequence>
<evidence type="ECO:0000256" key="4">
    <source>
        <dbReference type="ARBA" id="ARBA00023136"/>
    </source>
</evidence>
<evidence type="ECO:0000313" key="8">
    <source>
        <dbReference type="Proteomes" id="UP000606490"/>
    </source>
</evidence>
<keyword evidence="8" id="KW-1185">Reference proteome</keyword>
<dbReference type="Proteomes" id="UP000606490">
    <property type="component" value="Unassembled WGS sequence"/>
</dbReference>
<evidence type="ECO:0000256" key="3">
    <source>
        <dbReference type="ARBA" id="ARBA00022989"/>
    </source>
</evidence>
<dbReference type="EMBL" id="JAEUXJ010000012">
    <property type="protein sequence ID" value="MBL6458067.1"/>
    <property type="molecule type" value="Genomic_DNA"/>
</dbReference>
<evidence type="ECO:0000259" key="6">
    <source>
        <dbReference type="Pfam" id="PF06305"/>
    </source>
</evidence>
<organism evidence="7 8">
    <name type="scientific">Belnapia mucosa</name>
    <dbReference type="NCBI Taxonomy" id="2804532"/>
    <lineage>
        <taxon>Bacteria</taxon>
        <taxon>Pseudomonadati</taxon>
        <taxon>Pseudomonadota</taxon>
        <taxon>Alphaproteobacteria</taxon>
        <taxon>Acetobacterales</taxon>
        <taxon>Roseomonadaceae</taxon>
        <taxon>Belnapia</taxon>
    </lineage>
</organism>
<accession>A0ABS1V8W1</accession>
<keyword evidence="3 5" id="KW-1133">Transmembrane helix</keyword>
<evidence type="ECO:0000256" key="2">
    <source>
        <dbReference type="ARBA" id="ARBA00022692"/>
    </source>
</evidence>
<reference evidence="7 8" key="1">
    <citation type="submission" date="2021-01" db="EMBL/GenBank/DDBJ databases">
        <title>Belnapia mucosa sp. nov. and Belnapia arida sp. nov., isolated from the Tabernas Desert (Almeria, Spain).</title>
        <authorList>
            <person name="Molina-Menor E."/>
            <person name="Vidal-Verdu A."/>
            <person name="Calonge A."/>
            <person name="Satari L."/>
            <person name="Pereto Magraner J."/>
            <person name="Porcar Miralles M."/>
        </authorList>
    </citation>
    <scope>NUCLEOTIDE SEQUENCE [LARGE SCALE GENOMIC DNA]</scope>
    <source>
        <strain evidence="7 8">T6</strain>
    </source>
</reference>
<protein>
    <submittedName>
        <fullName evidence="7">DUF1049 domain-containing protein</fullName>
    </submittedName>
</protein>
<feature type="domain" description="Lipopolysaccharide assembly protein A" evidence="6">
    <location>
        <begin position="21"/>
        <end position="84"/>
    </location>
</feature>
<evidence type="ECO:0000313" key="7">
    <source>
        <dbReference type="EMBL" id="MBL6458067.1"/>
    </source>
</evidence>
<gene>
    <name evidence="7" type="ORF">JMJ55_22275</name>
</gene>
<proteinExistence type="predicted"/>
<dbReference type="RefSeq" id="WP_202827814.1">
    <property type="nucleotide sequence ID" value="NZ_JAEUXJ010000012.1"/>
</dbReference>
<keyword evidence="1" id="KW-1003">Cell membrane</keyword>
<dbReference type="InterPro" id="IPR010445">
    <property type="entry name" value="LapA_dom"/>
</dbReference>
<feature type="transmembrane region" description="Helical" evidence="5">
    <location>
        <begin position="38"/>
        <end position="63"/>
    </location>
</feature>